<dbReference type="InterPro" id="IPR050065">
    <property type="entry name" value="GlmU-like"/>
</dbReference>
<dbReference type="KEGG" id="halu:HUG12_20730"/>
<evidence type="ECO:0000313" key="4">
    <source>
        <dbReference type="EMBL" id="QLG64215.1"/>
    </source>
</evidence>
<evidence type="ECO:0000313" key="5">
    <source>
        <dbReference type="Proteomes" id="UP000509626"/>
    </source>
</evidence>
<keyword evidence="4" id="KW-0614">Plasmid</keyword>
<dbReference type="EMBL" id="CP058580">
    <property type="protein sequence ID" value="QLG64215.1"/>
    <property type="molecule type" value="Genomic_DNA"/>
</dbReference>
<protein>
    <submittedName>
        <fullName evidence="4">NTP transferase domain-containing protein</fullName>
    </submittedName>
</protein>
<feature type="domain" description="MobA-like NTP transferase" evidence="3">
    <location>
        <begin position="3"/>
        <end position="127"/>
    </location>
</feature>
<keyword evidence="5" id="KW-1185">Reference proteome</keyword>
<evidence type="ECO:0000256" key="1">
    <source>
        <dbReference type="ARBA" id="ARBA00022679"/>
    </source>
</evidence>
<dbReference type="SUPFAM" id="SSF53448">
    <property type="entry name" value="Nucleotide-diphospho-sugar transferases"/>
    <property type="match status" value="1"/>
</dbReference>
<name>A0A7D5LER4_9EURY</name>
<dbReference type="RefSeq" id="WP_179270798.1">
    <property type="nucleotide sequence ID" value="NZ_CP058580.1"/>
</dbReference>
<dbReference type="InterPro" id="IPR029044">
    <property type="entry name" value="Nucleotide-diphossugar_trans"/>
</dbReference>
<accession>A0A7D5LER4</accession>
<dbReference type="Pfam" id="PF12804">
    <property type="entry name" value="NTP_transf_3"/>
    <property type="match status" value="1"/>
</dbReference>
<evidence type="ECO:0000256" key="2">
    <source>
        <dbReference type="ARBA" id="ARBA00022695"/>
    </source>
</evidence>
<dbReference type="OrthoDB" id="15372at2157"/>
<organism evidence="4 5">
    <name type="scientific">Halorarum salinum</name>
    <dbReference type="NCBI Taxonomy" id="2743089"/>
    <lineage>
        <taxon>Archaea</taxon>
        <taxon>Methanobacteriati</taxon>
        <taxon>Methanobacteriota</taxon>
        <taxon>Stenosarchaea group</taxon>
        <taxon>Halobacteria</taxon>
        <taxon>Halobacteriales</taxon>
        <taxon>Haloferacaceae</taxon>
        <taxon>Halorarum</taxon>
    </lineage>
</organism>
<keyword evidence="2" id="KW-0548">Nucleotidyltransferase</keyword>
<sequence>MHAVILAAGEGSRMGEYTEEVPKAFMEISGRTLYDYQREAIDPHIDAVTVALGYRHENVLDRLRTAEHVVVEAWDEYDNAESLYRALEVIDDDVLVLNGDVVVTPAAVERVRRRYRALDGESVVVHLPEVQNEHTAIQLDDDGRVVDYGEITGYRHAGMGILDRDHIDDAAAHLRRNRADWYPSMYIDVPTRGVAIPETDHVEINRPRDRRAAKGRLPLS</sequence>
<dbReference type="AlphaFoldDB" id="A0A7D5LER4"/>
<dbReference type="Gene3D" id="3.90.550.10">
    <property type="entry name" value="Spore Coat Polysaccharide Biosynthesis Protein SpsA, Chain A"/>
    <property type="match status" value="1"/>
</dbReference>
<dbReference type="PANTHER" id="PTHR43584">
    <property type="entry name" value="NUCLEOTIDYL TRANSFERASE"/>
    <property type="match status" value="1"/>
</dbReference>
<dbReference type="InterPro" id="IPR025877">
    <property type="entry name" value="MobA-like_NTP_Trfase"/>
</dbReference>
<dbReference type="PANTHER" id="PTHR43584:SF8">
    <property type="entry name" value="N-ACETYLMURAMATE ALPHA-1-PHOSPHATE URIDYLYLTRANSFERASE"/>
    <property type="match status" value="1"/>
</dbReference>
<gene>
    <name evidence="4" type="ORF">HUG12_20730</name>
</gene>
<dbReference type="GO" id="GO:0016779">
    <property type="term" value="F:nucleotidyltransferase activity"/>
    <property type="evidence" value="ECO:0007669"/>
    <property type="project" value="UniProtKB-KW"/>
</dbReference>
<evidence type="ECO:0000259" key="3">
    <source>
        <dbReference type="Pfam" id="PF12804"/>
    </source>
</evidence>
<proteinExistence type="predicted"/>
<geneLocation type="plasmid" evidence="4 5">
    <name>unnamed1</name>
</geneLocation>
<dbReference type="GeneID" id="56039939"/>
<keyword evidence="1 4" id="KW-0808">Transferase</keyword>
<dbReference type="Proteomes" id="UP000509626">
    <property type="component" value="Plasmid unnamed1"/>
</dbReference>
<reference evidence="4 5" key="1">
    <citation type="submission" date="2020-06" db="EMBL/GenBank/DDBJ databases">
        <title>NJ-3-1, isolated from saline soil.</title>
        <authorList>
            <person name="Cui H.L."/>
            <person name="Shi X."/>
        </authorList>
    </citation>
    <scope>NUCLEOTIDE SEQUENCE [LARGE SCALE GENOMIC DNA]</scope>
    <source>
        <strain evidence="4 5">NJ-3-1</strain>
        <plasmid evidence="4 5">unnamed1</plasmid>
    </source>
</reference>